<proteinExistence type="predicted"/>
<dbReference type="Proteomes" id="UP000278351">
    <property type="component" value="Unassembled WGS sequence"/>
</dbReference>
<dbReference type="AlphaFoldDB" id="A0A3N4PZP3"/>
<gene>
    <name evidence="1" type="ORF">EGT74_21130</name>
</gene>
<comment type="caution">
    <text evidence="1">The sequence shown here is derived from an EMBL/GenBank/DDBJ whole genome shotgun (WGS) entry which is preliminary data.</text>
</comment>
<dbReference type="Pfam" id="PF14092">
    <property type="entry name" value="DUF4270"/>
    <property type="match status" value="1"/>
</dbReference>
<protein>
    <submittedName>
        <fullName evidence="1">DUF4270 family protein</fullName>
    </submittedName>
</protein>
<evidence type="ECO:0000313" key="1">
    <source>
        <dbReference type="EMBL" id="RPE09497.1"/>
    </source>
</evidence>
<organism evidence="1 2">
    <name type="scientific">Chitinophaga lutea</name>
    <dbReference type="NCBI Taxonomy" id="2488634"/>
    <lineage>
        <taxon>Bacteria</taxon>
        <taxon>Pseudomonadati</taxon>
        <taxon>Bacteroidota</taxon>
        <taxon>Chitinophagia</taxon>
        <taxon>Chitinophagales</taxon>
        <taxon>Chitinophagaceae</taxon>
        <taxon>Chitinophaga</taxon>
    </lineage>
</organism>
<evidence type="ECO:0000313" key="2">
    <source>
        <dbReference type="Proteomes" id="UP000278351"/>
    </source>
</evidence>
<reference evidence="1 2" key="1">
    <citation type="submission" date="2018-11" db="EMBL/GenBank/DDBJ databases">
        <title>Chitinophaga lutea sp.nov., isolate from arsenic contaminated soil.</title>
        <authorList>
            <person name="Zong Y."/>
        </authorList>
    </citation>
    <scope>NUCLEOTIDE SEQUENCE [LARGE SCALE GENOMIC DNA]</scope>
    <source>
        <strain evidence="1 2">ZY74</strain>
    </source>
</reference>
<accession>A0A3N4PZP3</accession>
<dbReference type="InterPro" id="IPR025366">
    <property type="entry name" value="DUF4270"/>
</dbReference>
<name>A0A3N4PZP3_9BACT</name>
<dbReference type="EMBL" id="RPDH01000002">
    <property type="protein sequence ID" value="RPE09497.1"/>
    <property type="molecule type" value="Genomic_DNA"/>
</dbReference>
<sequence>MAPDYHCAVMQLQTIFLGIAAVCFFPACDKAGFSYENAAGGGNVQYTLIDTLSINMRTVQPDSVASSGTGMALAGGYRDAYFGNITTGSYFRVALPDSREIDDKAVFDSIELVMRPTGYSYGDTLPPQTFRLHQLTQPLELPEEYTVLFTHMRWPYNNTPLGVQQFDIRPTSGERLHLRLADSKGIELFNMLKDDVTDVSTDDLFHEYFKGLYLTGSNNTAVFGFEAKDSSLYLRLHYHVVTHEKEEKYLDFLLSKPGLQYNTVQADRSGTPLAALKPGTGLYTAETNNMAYLQSLTGALVRMDFPSLPSLQELGRYGRIMRAELVLRPVTGTYAREALPPQLNLGLADNFHYIAPGDSLAAGTGTVQHGALSVDKLYPENTVYTYDVTEYCKAMINADSYTYRGLVLCPPPGAYGAQLNRLVLGDGRNSKYRAQLKIYYLLYQ</sequence>
<keyword evidence="2" id="KW-1185">Reference proteome</keyword>